<dbReference type="AlphaFoldDB" id="A0A0F5JHQ3"/>
<evidence type="ECO:0000313" key="2">
    <source>
        <dbReference type="EMBL" id="KKB57273.1"/>
    </source>
</evidence>
<comment type="caution">
    <text evidence="2">The sequence shown here is derived from an EMBL/GenBank/DDBJ whole genome shotgun (WGS) entry which is preliminary data.</text>
</comment>
<dbReference type="RefSeq" id="WP_044193588.1">
    <property type="nucleotide sequence ID" value="NZ_KE386765.1"/>
</dbReference>
<dbReference type="HOGENOM" id="CLU_067109_0_0_10"/>
<sequence length="286" mass="32086">MLTKSVYIDKAAASFERTDDGYVLKEPDYKFLIPNATLRRRMSRMVRMGVATGLQCFEDATAPVDAILTATGLGCLADTEKFMNTILDHNEELLTPTAFIQSTFNTIGAQIALLTGNHSYNTTYVHRAFSLESALLDAALLVQEEEAQFVLVGAVDEMTPTLQTILGRLGFWEKNKPGEGAAFFLLSGNCSPQCVAELRDMELFSGRFTEEEIKERMTAFLLHNEASDAEVVFPDEYKQYCGEYPVAMSFALWQACHRVQETDAPRSILLYNSFLDNHSFLLIRRV</sequence>
<dbReference type="InterPro" id="IPR014030">
    <property type="entry name" value="Ketoacyl_synth_N"/>
</dbReference>
<gene>
    <name evidence="2" type="ORF">HMPREF1536_01994</name>
</gene>
<protein>
    <recommendedName>
        <fullName evidence="1">Beta-ketoacyl synthase-like N-terminal domain-containing protein</fullName>
    </recommendedName>
</protein>
<dbReference type="PATRIC" id="fig|1203610.3.peg.2044"/>
<name>A0A0F5JHQ3_9BACT</name>
<dbReference type="Gene3D" id="3.40.47.10">
    <property type="match status" value="1"/>
</dbReference>
<dbReference type="GO" id="GO:0016746">
    <property type="term" value="F:acyltransferase activity"/>
    <property type="evidence" value="ECO:0007669"/>
    <property type="project" value="InterPro"/>
</dbReference>
<accession>A0A0F5JHQ3</accession>
<reference evidence="2 3" key="1">
    <citation type="submission" date="2013-04" db="EMBL/GenBank/DDBJ databases">
        <title>The Genome Sequence of Parabacteroides gordonii DSM 23371.</title>
        <authorList>
            <consortium name="The Broad Institute Genomics Platform"/>
            <person name="Earl A."/>
            <person name="Ward D."/>
            <person name="Feldgarden M."/>
            <person name="Gevers D."/>
            <person name="Martens E."/>
            <person name="Sakamoto M."/>
            <person name="Benno Y."/>
            <person name="Suzuki N."/>
            <person name="Matsunaga N."/>
            <person name="Koshihara K."/>
            <person name="Seki M."/>
            <person name="Komiya H."/>
            <person name="Walker B."/>
            <person name="Young S."/>
            <person name="Zeng Q."/>
            <person name="Gargeya S."/>
            <person name="Fitzgerald M."/>
            <person name="Haas B."/>
            <person name="Abouelleil A."/>
            <person name="Allen A.W."/>
            <person name="Alvarado L."/>
            <person name="Arachchi H.M."/>
            <person name="Berlin A.M."/>
            <person name="Chapman S.B."/>
            <person name="Gainer-Dewar J."/>
            <person name="Goldberg J."/>
            <person name="Griggs A."/>
            <person name="Gujja S."/>
            <person name="Hansen M."/>
            <person name="Howarth C."/>
            <person name="Imamovic A."/>
            <person name="Ireland A."/>
            <person name="Larimer J."/>
            <person name="McCowan C."/>
            <person name="Murphy C."/>
            <person name="Pearson M."/>
            <person name="Poon T.W."/>
            <person name="Priest M."/>
            <person name="Roberts A."/>
            <person name="Saif S."/>
            <person name="Shea T."/>
            <person name="Sisk P."/>
            <person name="Sykes S."/>
            <person name="Wortman J."/>
            <person name="Nusbaum C."/>
            <person name="Birren B."/>
        </authorList>
    </citation>
    <scope>NUCLEOTIDE SEQUENCE [LARGE SCALE GENOMIC DNA]</scope>
    <source>
        <strain evidence="2 3">MS-1</strain>
    </source>
</reference>
<dbReference type="Proteomes" id="UP000033035">
    <property type="component" value="Unassembled WGS sequence"/>
</dbReference>
<keyword evidence="3" id="KW-1185">Reference proteome</keyword>
<dbReference type="SUPFAM" id="SSF53901">
    <property type="entry name" value="Thiolase-like"/>
    <property type="match status" value="1"/>
</dbReference>
<dbReference type="Pfam" id="PF13723">
    <property type="entry name" value="Ketoacyl-synt_2"/>
    <property type="match status" value="1"/>
</dbReference>
<dbReference type="STRING" id="1203610.HMPREF1536_01994"/>
<feature type="domain" description="Beta-ketoacyl synthase-like N-terminal" evidence="1">
    <location>
        <begin position="35"/>
        <end position="162"/>
    </location>
</feature>
<evidence type="ECO:0000313" key="3">
    <source>
        <dbReference type="Proteomes" id="UP000033035"/>
    </source>
</evidence>
<dbReference type="InterPro" id="IPR016039">
    <property type="entry name" value="Thiolase-like"/>
</dbReference>
<evidence type="ECO:0000259" key="1">
    <source>
        <dbReference type="Pfam" id="PF13723"/>
    </source>
</evidence>
<organism evidence="2 3">
    <name type="scientific">Parabacteroides gordonii MS-1 = DSM 23371</name>
    <dbReference type="NCBI Taxonomy" id="1203610"/>
    <lineage>
        <taxon>Bacteria</taxon>
        <taxon>Pseudomonadati</taxon>
        <taxon>Bacteroidota</taxon>
        <taxon>Bacteroidia</taxon>
        <taxon>Bacteroidales</taxon>
        <taxon>Tannerellaceae</taxon>
        <taxon>Parabacteroides</taxon>
    </lineage>
</organism>
<proteinExistence type="predicted"/>
<dbReference type="EMBL" id="AQHW01000013">
    <property type="protein sequence ID" value="KKB57273.1"/>
    <property type="molecule type" value="Genomic_DNA"/>
</dbReference>